<comment type="subcellular location">
    <subcellularLocation>
        <location evidence="1">Membrane</location>
    </subcellularLocation>
</comment>
<gene>
    <name evidence="7" type="ORF">F511_11375</name>
</gene>
<reference evidence="7 8" key="1">
    <citation type="journal article" date="2015" name="Proc. Natl. Acad. Sci. U.S.A.">
        <title>The resurrection genome of Boea hygrometrica: A blueprint for survival of dehydration.</title>
        <authorList>
            <person name="Xiao L."/>
            <person name="Yang G."/>
            <person name="Zhang L."/>
            <person name="Yang X."/>
            <person name="Zhao S."/>
            <person name="Ji Z."/>
            <person name="Zhou Q."/>
            <person name="Hu M."/>
            <person name="Wang Y."/>
            <person name="Chen M."/>
            <person name="Xu Y."/>
            <person name="Jin H."/>
            <person name="Xiao X."/>
            <person name="Hu G."/>
            <person name="Bao F."/>
            <person name="Hu Y."/>
            <person name="Wan P."/>
            <person name="Li L."/>
            <person name="Deng X."/>
            <person name="Kuang T."/>
            <person name="Xiang C."/>
            <person name="Zhu J.K."/>
            <person name="Oliver M.J."/>
            <person name="He Y."/>
        </authorList>
    </citation>
    <scope>NUCLEOTIDE SEQUENCE [LARGE SCALE GENOMIC DNA]</scope>
    <source>
        <strain evidence="8">cv. XS01</strain>
    </source>
</reference>
<protein>
    <submittedName>
        <fullName evidence="7">Uncharacterized protein</fullName>
    </submittedName>
</protein>
<accession>A0A2Z7A6U7</accession>
<feature type="transmembrane region" description="Helical" evidence="6">
    <location>
        <begin position="245"/>
        <end position="263"/>
    </location>
</feature>
<dbReference type="PANTHER" id="PTHR31113">
    <property type="entry name" value="UPF0496 PROTEIN 3-RELATED"/>
    <property type="match status" value="1"/>
</dbReference>
<evidence type="ECO:0000313" key="7">
    <source>
        <dbReference type="EMBL" id="KZV16543.1"/>
    </source>
</evidence>
<evidence type="ECO:0000256" key="5">
    <source>
        <dbReference type="ARBA" id="ARBA00023136"/>
    </source>
</evidence>
<keyword evidence="5 6" id="KW-0472">Membrane</keyword>
<keyword evidence="3 6" id="KW-0812">Transmembrane</keyword>
<sequence length="378" mass="43318">MIVTSPLKKMLMSKFKLQKDGRGRKANVSSLVSKPNLSEEYKEAFRTKSYTEICNKARSQLETKKSFDAQSLHSLSTPPHPRNVQLVDSLLEPRQETLTPILEDPNLQIFADYFNTSREAFENGELLLKNINQGRITYLETQNMIKKAKCLLNGSSWTNDEYCQVQNILVSFTSQNPLSVISPEKFHELHLSHMILYRELTSQYNKTKQRIKANRRIKLVKTVFKVVGGGTLVVALLVLAMHSTIGMVVGPIILACFLVLLLARKKTKQGLTKEHLKREFALLDTAARGVYTLINDFDTVSWLEKTMNEEMEHMHSLVDICLKKGRSATLKVAAKVFQKQEPKFLEQLEELEKHTYLSLLNINRTRKQVMQEMNMAET</sequence>
<dbReference type="EMBL" id="KV019044">
    <property type="protein sequence ID" value="KZV16543.1"/>
    <property type="molecule type" value="Genomic_DNA"/>
</dbReference>
<feature type="transmembrane region" description="Helical" evidence="6">
    <location>
        <begin position="219"/>
        <end position="239"/>
    </location>
</feature>
<keyword evidence="8" id="KW-1185">Reference proteome</keyword>
<evidence type="ECO:0000256" key="1">
    <source>
        <dbReference type="ARBA" id="ARBA00004370"/>
    </source>
</evidence>
<proteinExistence type="inferred from homology"/>
<dbReference type="GO" id="GO:0016020">
    <property type="term" value="C:membrane"/>
    <property type="evidence" value="ECO:0007669"/>
    <property type="project" value="UniProtKB-SubCell"/>
</dbReference>
<evidence type="ECO:0000256" key="3">
    <source>
        <dbReference type="ARBA" id="ARBA00022692"/>
    </source>
</evidence>
<evidence type="ECO:0000313" key="8">
    <source>
        <dbReference type="Proteomes" id="UP000250235"/>
    </source>
</evidence>
<name>A0A2Z7A6U7_9LAMI</name>
<comment type="similarity">
    <text evidence="2">Belongs to the UPF0496 family.</text>
</comment>
<dbReference type="Proteomes" id="UP000250235">
    <property type="component" value="Unassembled WGS sequence"/>
</dbReference>
<evidence type="ECO:0000256" key="2">
    <source>
        <dbReference type="ARBA" id="ARBA00009074"/>
    </source>
</evidence>
<evidence type="ECO:0000256" key="4">
    <source>
        <dbReference type="ARBA" id="ARBA00022989"/>
    </source>
</evidence>
<keyword evidence="4 6" id="KW-1133">Transmembrane helix</keyword>
<dbReference type="AlphaFoldDB" id="A0A2Z7A6U7"/>
<organism evidence="7 8">
    <name type="scientific">Dorcoceras hygrometricum</name>
    <dbReference type="NCBI Taxonomy" id="472368"/>
    <lineage>
        <taxon>Eukaryota</taxon>
        <taxon>Viridiplantae</taxon>
        <taxon>Streptophyta</taxon>
        <taxon>Embryophyta</taxon>
        <taxon>Tracheophyta</taxon>
        <taxon>Spermatophyta</taxon>
        <taxon>Magnoliopsida</taxon>
        <taxon>eudicotyledons</taxon>
        <taxon>Gunneridae</taxon>
        <taxon>Pentapetalae</taxon>
        <taxon>asterids</taxon>
        <taxon>lamiids</taxon>
        <taxon>Lamiales</taxon>
        <taxon>Gesneriaceae</taxon>
        <taxon>Didymocarpoideae</taxon>
        <taxon>Trichosporeae</taxon>
        <taxon>Loxocarpinae</taxon>
        <taxon>Dorcoceras</taxon>
    </lineage>
</organism>
<dbReference type="Pfam" id="PF05055">
    <property type="entry name" value="DUF677"/>
    <property type="match status" value="1"/>
</dbReference>
<dbReference type="InterPro" id="IPR007749">
    <property type="entry name" value="DUF677"/>
</dbReference>
<dbReference type="OrthoDB" id="776561at2759"/>
<dbReference type="PANTHER" id="PTHR31113:SF20">
    <property type="entry name" value="UPF0496 PROTEIN 2-RELATED"/>
    <property type="match status" value="1"/>
</dbReference>
<evidence type="ECO:0000256" key="6">
    <source>
        <dbReference type="SAM" id="Phobius"/>
    </source>
</evidence>